<dbReference type="EMBL" id="JAHRIN010069817">
    <property type="protein sequence ID" value="MEQ2216196.1"/>
    <property type="molecule type" value="Genomic_DNA"/>
</dbReference>
<evidence type="ECO:0000313" key="2">
    <source>
        <dbReference type="Proteomes" id="UP001434883"/>
    </source>
</evidence>
<dbReference type="Proteomes" id="UP001434883">
    <property type="component" value="Unassembled WGS sequence"/>
</dbReference>
<gene>
    <name evidence="1" type="ORF">XENOCAPTIV_012312</name>
</gene>
<comment type="caution">
    <text evidence="1">The sequence shown here is derived from an EMBL/GenBank/DDBJ whole genome shotgun (WGS) entry which is preliminary data.</text>
</comment>
<sequence>MLRSPIVLSLRQRFPSELNFTEGEIKLSRQWLSWGSCGPGLLWMSMARISSVSVQGGRSVAPHIHYCIFLWRNLVYTTALTLRPTGVYIQVLTDTFYIEPLYH</sequence>
<reference evidence="1 2" key="1">
    <citation type="submission" date="2021-06" db="EMBL/GenBank/DDBJ databases">
        <authorList>
            <person name="Palmer J.M."/>
        </authorList>
    </citation>
    <scope>NUCLEOTIDE SEQUENCE [LARGE SCALE GENOMIC DNA]</scope>
    <source>
        <strain evidence="1 2">XC_2019</strain>
        <tissue evidence="1">Muscle</tissue>
    </source>
</reference>
<evidence type="ECO:0000313" key="1">
    <source>
        <dbReference type="EMBL" id="MEQ2216196.1"/>
    </source>
</evidence>
<accession>A0ABV0S730</accession>
<proteinExistence type="predicted"/>
<organism evidence="1 2">
    <name type="scientific">Xenoophorus captivus</name>
    <dbReference type="NCBI Taxonomy" id="1517983"/>
    <lineage>
        <taxon>Eukaryota</taxon>
        <taxon>Metazoa</taxon>
        <taxon>Chordata</taxon>
        <taxon>Craniata</taxon>
        <taxon>Vertebrata</taxon>
        <taxon>Euteleostomi</taxon>
        <taxon>Actinopterygii</taxon>
        <taxon>Neopterygii</taxon>
        <taxon>Teleostei</taxon>
        <taxon>Neoteleostei</taxon>
        <taxon>Acanthomorphata</taxon>
        <taxon>Ovalentaria</taxon>
        <taxon>Atherinomorphae</taxon>
        <taxon>Cyprinodontiformes</taxon>
        <taxon>Goodeidae</taxon>
        <taxon>Xenoophorus</taxon>
    </lineage>
</organism>
<protein>
    <submittedName>
        <fullName evidence="1">Uncharacterized protein</fullName>
    </submittedName>
</protein>
<name>A0ABV0S730_9TELE</name>
<keyword evidence="2" id="KW-1185">Reference proteome</keyword>